<evidence type="ECO:0000256" key="1">
    <source>
        <dbReference type="ARBA" id="ARBA00022837"/>
    </source>
</evidence>
<evidence type="ECO:0000256" key="2">
    <source>
        <dbReference type="SAM" id="Coils"/>
    </source>
</evidence>
<dbReference type="PANTHER" id="PTHR23064">
    <property type="entry name" value="TROPONIN"/>
    <property type="match status" value="1"/>
</dbReference>
<comment type="caution">
    <text evidence="5">The sequence shown here is derived from an EMBL/GenBank/DDBJ whole genome shotgun (WGS) entry which is preliminary data.</text>
</comment>
<feature type="compositionally biased region" description="Basic residues" evidence="3">
    <location>
        <begin position="898"/>
        <end position="915"/>
    </location>
</feature>
<feature type="compositionally biased region" description="Basic residues" evidence="3">
    <location>
        <begin position="1078"/>
        <end position="1090"/>
    </location>
</feature>
<feature type="compositionally biased region" description="Basic and acidic residues" evidence="3">
    <location>
        <begin position="464"/>
        <end position="474"/>
    </location>
</feature>
<keyword evidence="1" id="KW-0106">Calcium</keyword>
<feature type="region of interest" description="Disordered" evidence="3">
    <location>
        <begin position="887"/>
        <end position="915"/>
    </location>
</feature>
<organism evidence="5 6">
    <name type="scientific">Dendrobium thyrsiflorum</name>
    <name type="common">Pinecone-like raceme dendrobium</name>
    <name type="synonym">Orchid</name>
    <dbReference type="NCBI Taxonomy" id="117978"/>
    <lineage>
        <taxon>Eukaryota</taxon>
        <taxon>Viridiplantae</taxon>
        <taxon>Streptophyta</taxon>
        <taxon>Embryophyta</taxon>
        <taxon>Tracheophyta</taxon>
        <taxon>Spermatophyta</taxon>
        <taxon>Magnoliopsida</taxon>
        <taxon>Liliopsida</taxon>
        <taxon>Asparagales</taxon>
        <taxon>Orchidaceae</taxon>
        <taxon>Epidendroideae</taxon>
        <taxon>Malaxideae</taxon>
        <taxon>Dendrobiinae</taxon>
        <taxon>Dendrobium</taxon>
    </lineage>
</organism>
<feature type="compositionally biased region" description="Basic and acidic residues" evidence="3">
    <location>
        <begin position="587"/>
        <end position="601"/>
    </location>
</feature>
<feature type="region of interest" description="Disordered" evidence="3">
    <location>
        <begin position="658"/>
        <end position="713"/>
    </location>
</feature>
<name>A0ABD0UTX9_DENTH</name>
<dbReference type="InterPro" id="IPR018247">
    <property type="entry name" value="EF_Hand_1_Ca_BS"/>
</dbReference>
<feature type="compositionally biased region" description="Basic and acidic residues" evidence="3">
    <location>
        <begin position="828"/>
        <end position="839"/>
    </location>
</feature>
<protein>
    <recommendedName>
        <fullName evidence="4">EF-hand domain-containing protein</fullName>
    </recommendedName>
</protein>
<feature type="compositionally biased region" description="Acidic residues" evidence="3">
    <location>
        <begin position="658"/>
        <end position="667"/>
    </location>
</feature>
<dbReference type="CDD" id="cd00051">
    <property type="entry name" value="EFh"/>
    <property type="match status" value="1"/>
</dbReference>
<dbReference type="Proteomes" id="UP001552299">
    <property type="component" value="Unassembled WGS sequence"/>
</dbReference>
<proteinExistence type="predicted"/>
<feature type="region of interest" description="Disordered" evidence="3">
    <location>
        <begin position="462"/>
        <end position="635"/>
    </location>
</feature>
<feature type="compositionally biased region" description="Acidic residues" evidence="3">
    <location>
        <begin position="621"/>
        <end position="635"/>
    </location>
</feature>
<dbReference type="AlphaFoldDB" id="A0ABD0UTX9"/>
<dbReference type="InterPro" id="IPR002048">
    <property type="entry name" value="EF_hand_dom"/>
</dbReference>
<feature type="domain" description="EF-hand" evidence="4">
    <location>
        <begin position="143"/>
        <end position="178"/>
    </location>
</feature>
<dbReference type="PROSITE" id="PS50222">
    <property type="entry name" value="EF_HAND_2"/>
    <property type="match status" value="4"/>
</dbReference>
<feature type="domain" description="EF-hand" evidence="4">
    <location>
        <begin position="53"/>
        <end position="88"/>
    </location>
</feature>
<sequence>MGGSLGKKESSKNYSSESKLDAKMVETMRRRAAQGSSMKSFNTIILKFPKIDESFKKCKTIFEQFDEDSNGAIDPEELKRCFHKLQIDFTEEEINDFFQACDIDENMAIKFNEFIVLLCLVYLLKEPTTSQAKSRLGLPELESTFQTLVDAFVFLDKNKDGHVSKSEMVEAINESTSGGRSSGRIAMRRFARAAPIHLGSQEFSSYGGRMDVDPHALPIFSSSQYGTPHSTSILGAPRRNIDDLIYTQGSNIVYGMELQNTPMTVQLGQGARIQLVNAIIETGNVGATIQFSSVDFPAIAARTTAIPVNGRNTKRSTETSARRAHLSTPRATTAQNPRGRISVFNRLSQSEAPTVKRSMTGGRISVVTTNTTTLPTGVSVPRKNNAEASLSGERLTRRQRRKMNAELRAQQLVPVHPSNQPALEPEANVPIRNKFADLRVYRVLKTVKEKGLMKKGVQRPLVIEARRTPPRERLSFPPSGRNKRRQRAPHGEHRGVTPEYLVQGSTAERSRQKGKQIWRPKPHRDEEENEERMGNMGVTSGVASRRSAPNSRDRRRWVQKKTHDDTRYDGRHPGESSRGSRRSPTSPKEEVNFDRSPRVEEILLPNQEPEIQWRRRSETQMLEEEEEDIQDEDEEEMDDAINMEVVYMLRHTNINDEAYYDEGEDDENRQPPVRRVYRRQREVGSTVDGGDRSQGEQEADEVEENHSDDENITLANIRRQMRRQMRAKDREISQLNEKMTEMMAQMGAMMQMMQKTAAVGPIPNLHTDPPNLRMPQVSGVRGTPEGGHETHNVTRQPTPQNIASTSEPVTAAQKESTRVVTSSSVPPDDERKDDKKPVQEEQWETAVSKKTTKMLKQLEGVPGVKWKSPTEPVLNLKGLPKVQASSFKQYPNQASSSKPKKVKSSKKKTKLKKPKEKKTITQKVIDSLDEYYQTVRQPIKLADFMSGLKVGETEENCDANSLPTEVCRVISVVSSTPVSEECAKEAAVESCMMVLPMDCSSEEDLYFPEEDESDPDLASQMEHVNLAAKLPKQEREKKQVARKKASSTLPKAANVPKERKHIPHLGSDTEEDDVTLAKSRRARRPSAKRRKEVEYANSDYDYESIFMNTVQCVFSRRIDSLSVSDSVLVVTRVPLRYFKEIIPREVHKVEELTTRYLPPLEKGTEPGNILYSVGMHEEENRDWCYKFIDSEELFPTRLPKFNTRGIQGMLQKQINIPTSKRQLHEMDWDKNGMVTFKEFLFAFTRWLGIGGTEEEEEE</sequence>
<evidence type="ECO:0000256" key="3">
    <source>
        <dbReference type="SAM" id="MobiDB-lite"/>
    </source>
</evidence>
<dbReference type="PROSITE" id="PS00018">
    <property type="entry name" value="EF_HAND_1"/>
    <property type="match status" value="2"/>
</dbReference>
<feature type="region of interest" description="Disordered" evidence="3">
    <location>
        <begin position="310"/>
        <end position="335"/>
    </location>
</feature>
<dbReference type="InterPro" id="IPR052591">
    <property type="entry name" value="CML21-like"/>
</dbReference>
<feature type="coiled-coil region" evidence="2">
    <location>
        <begin position="718"/>
        <end position="745"/>
    </location>
</feature>
<feature type="compositionally biased region" description="Polar residues" evidence="3">
    <location>
        <begin position="793"/>
        <end position="808"/>
    </location>
</feature>
<evidence type="ECO:0000313" key="5">
    <source>
        <dbReference type="EMBL" id="KAL0916013.1"/>
    </source>
</evidence>
<feature type="domain" description="EF-hand" evidence="4">
    <location>
        <begin position="89"/>
        <end position="124"/>
    </location>
</feature>
<keyword evidence="6" id="KW-1185">Reference proteome</keyword>
<reference evidence="5 6" key="1">
    <citation type="journal article" date="2024" name="Plant Biotechnol. J.">
        <title>Dendrobium thyrsiflorum genome and its molecular insights into genes involved in important horticultural traits.</title>
        <authorList>
            <person name="Chen B."/>
            <person name="Wang J.Y."/>
            <person name="Zheng P.J."/>
            <person name="Li K.L."/>
            <person name="Liang Y.M."/>
            <person name="Chen X.F."/>
            <person name="Zhang C."/>
            <person name="Zhao X."/>
            <person name="He X."/>
            <person name="Zhang G.Q."/>
            <person name="Liu Z.J."/>
            <person name="Xu Q."/>
        </authorList>
    </citation>
    <scope>NUCLEOTIDE SEQUENCE [LARGE SCALE GENOMIC DNA]</scope>
    <source>
        <strain evidence="5">GZMU011</strain>
    </source>
</reference>
<evidence type="ECO:0000259" key="4">
    <source>
        <dbReference type="PROSITE" id="PS50222"/>
    </source>
</evidence>
<dbReference type="InterPro" id="IPR011992">
    <property type="entry name" value="EF-hand-dom_pair"/>
</dbReference>
<keyword evidence="2" id="KW-0175">Coiled coil</keyword>
<dbReference type="SUPFAM" id="SSF47473">
    <property type="entry name" value="EF-hand"/>
    <property type="match status" value="1"/>
</dbReference>
<dbReference type="Pfam" id="PF13202">
    <property type="entry name" value="EF-hand_5"/>
    <property type="match status" value="1"/>
</dbReference>
<feature type="domain" description="EF-hand" evidence="4">
    <location>
        <begin position="1214"/>
        <end position="1249"/>
    </location>
</feature>
<feature type="region of interest" description="Disordered" evidence="3">
    <location>
        <begin position="1030"/>
        <end position="1092"/>
    </location>
</feature>
<feature type="compositionally biased region" description="Basic and acidic residues" evidence="3">
    <location>
        <begin position="561"/>
        <end position="575"/>
    </location>
</feature>
<gene>
    <name evidence="5" type="ORF">M5K25_013491</name>
</gene>
<accession>A0ABD0UTX9</accession>
<dbReference type="Pfam" id="PF13499">
    <property type="entry name" value="EF-hand_7"/>
    <property type="match status" value="1"/>
</dbReference>
<evidence type="ECO:0000313" key="6">
    <source>
        <dbReference type="Proteomes" id="UP001552299"/>
    </source>
</evidence>
<feature type="compositionally biased region" description="Basic residues" evidence="3">
    <location>
        <begin position="512"/>
        <end position="522"/>
    </location>
</feature>
<dbReference type="EMBL" id="JANQDX010000011">
    <property type="protein sequence ID" value="KAL0916013.1"/>
    <property type="molecule type" value="Genomic_DNA"/>
</dbReference>
<feature type="region of interest" description="Disordered" evidence="3">
    <location>
        <begin position="779"/>
        <end position="848"/>
    </location>
</feature>
<dbReference type="Gene3D" id="1.10.238.10">
    <property type="entry name" value="EF-hand"/>
    <property type="match status" value="1"/>
</dbReference>
<dbReference type="SMART" id="SM00054">
    <property type="entry name" value="EFh"/>
    <property type="match status" value="4"/>
</dbReference>